<evidence type="ECO:0000256" key="1">
    <source>
        <dbReference type="SAM" id="MobiDB-lite"/>
    </source>
</evidence>
<feature type="region of interest" description="Disordered" evidence="1">
    <location>
        <begin position="153"/>
        <end position="172"/>
    </location>
</feature>
<reference evidence="2" key="2">
    <citation type="submission" date="2023-05" db="EMBL/GenBank/DDBJ databases">
        <authorList>
            <person name="Schelkunov M.I."/>
        </authorList>
    </citation>
    <scope>NUCLEOTIDE SEQUENCE</scope>
    <source>
        <strain evidence="2">Hsosn_3</strain>
        <tissue evidence="2">Leaf</tissue>
    </source>
</reference>
<organism evidence="2 3">
    <name type="scientific">Heracleum sosnowskyi</name>
    <dbReference type="NCBI Taxonomy" id="360622"/>
    <lineage>
        <taxon>Eukaryota</taxon>
        <taxon>Viridiplantae</taxon>
        <taxon>Streptophyta</taxon>
        <taxon>Embryophyta</taxon>
        <taxon>Tracheophyta</taxon>
        <taxon>Spermatophyta</taxon>
        <taxon>Magnoliopsida</taxon>
        <taxon>eudicotyledons</taxon>
        <taxon>Gunneridae</taxon>
        <taxon>Pentapetalae</taxon>
        <taxon>asterids</taxon>
        <taxon>campanulids</taxon>
        <taxon>Apiales</taxon>
        <taxon>Apiaceae</taxon>
        <taxon>Apioideae</taxon>
        <taxon>apioid superclade</taxon>
        <taxon>Tordylieae</taxon>
        <taxon>Tordyliinae</taxon>
        <taxon>Heracleum</taxon>
    </lineage>
</organism>
<sequence>MNGDSDILVLLQADRYVQLQPTYQAHQNLAYPPPTPIAEFSNRNRTLVLQYSFKLEQDIECGGGYKSSNLDMLIRRNLVGTLLTVPAGCTADPSNVLGREHNIAMFRPNKRGREAETISRQKRLQFSLNQNTCNDEADQVASIPIQNPVVSCGPRPSFDDDEQNSSLTSSTGSMAASPLIILSLGDSLTNELERQEEEFNHYLKIQEGIDNHPQFHTEELMFQTPPECSQTRAGKRPLEEDPDTATILGPRKKGKGPLGFPPVKLLPPEGTFVRHFRNCSNLQMPQAPPEVVWADRSVQLQPTYQAHQNLAYPPTTPIAGENIWKNQGSENLQMPGTLQAPPKWVDRSVQLQPTYQAGQNWAYPATTPIAGENIRNNQGSMTGDRANAPQLCISCHCQGPNPVSVRNQVPDAFFEMMQQETEKWK</sequence>
<dbReference type="AlphaFoldDB" id="A0AAD8MC85"/>
<proteinExistence type="predicted"/>
<reference evidence="2" key="1">
    <citation type="submission" date="2023-02" db="EMBL/GenBank/DDBJ databases">
        <title>Genome of toxic invasive species Heracleum sosnowskyi carries increased number of genes despite the absence of recent whole-genome duplications.</title>
        <authorList>
            <person name="Schelkunov M."/>
            <person name="Shtratnikova V."/>
            <person name="Makarenko M."/>
            <person name="Klepikova A."/>
            <person name="Omelchenko D."/>
            <person name="Novikova G."/>
            <person name="Obukhova E."/>
            <person name="Bogdanov V."/>
            <person name="Penin A."/>
            <person name="Logacheva M."/>
        </authorList>
    </citation>
    <scope>NUCLEOTIDE SEQUENCE</scope>
    <source>
        <strain evidence="2">Hsosn_3</strain>
        <tissue evidence="2">Leaf</tissue>
    </source>
</reference>
<dbReference type="Gene3D" id="2.60.120.200">
    <property type="match status" value="1"/>
</dbReference>
<feature type="region of interest" description="Disordered" evidence="1">
    <location>
        <begin position="225"/>
        <end position="258"/>
    </location>
</feature>
<evidence type="ECO:0000313" key="2">
    <source>
        <dbReference type="EMBL" id="KAK1370140.1"/>
    </source>
</evidence>
<accession>A0AAD8MC85</accession>
<dbReference type="Proteomes" id="UP001237642">
    <property type="component" value="Unassembled WGS sequence"/>
</dbReference>
<keyword evidence="3" id="KW-1185">Reference proteome</keyword>
<evidence type="ECO:0000313" key="3">
    <source>
        <dbReference type="Proteomes" id="UP001237642"/>
    </source>
</evidence>
<dbReference type="EMBL" id="JAUIZM010000008">
    <property type="protein sequence ID" value="KAK1370140.1"/>
    <property type="molecule type" value="Genomic_DNA"/>
</dbReference>
<gene>
    <name evidence="2" type="ORF">POM88_036232</name>
</gene>
<protein>
    <submittedName>
        <fullName evidence="2">Uncharacterized protein</fullName>
    </submittedName>
</protein>
<comment type="caution">
    <text evidence="2">The sequence shown here is derived from an EMBL/GenBank/DDBJ whole genome shotgun (WGS) entry which is preliminary data.</text>
</comment>
<name>A0AAD8MC85_9APIA</name>